<keyword evidence="7" id="KW-0472">Membrane</keyword>
<accession>A0ABV1ZMH9</accession>
<keyword evidence="2" id="KW-0479">Metal-binding</keyword>
<dbReference type="Pfam" id="PF09990">
    <property type="entry name" value="DUF2231"/>
    <property type="match status" value="1"/>
</dbReference>
<comment type="caution">
    <text evidence="9">The sequence shown here is derived from an EMBL/GenBank/DDBJ whole genome shotgun (WGS) entry which is preliminary data.</text>
</comment>
<reference evidence="9 10" key="1">
    <citation type="submission" date="2024-06" db="EMBL/GenBank/DDBJ databases">
        <authorList>
            <person name="Bataeva Y.V."/>
            <person name="Grigorian L.N."/>
            <person name="Solomentsev V.I."/>
        </authorList>
    </citation>
    <scope>NUCLEOTIDE SEQUENCE [LARGE SCALE GENOMIC DNA]</scope>
    <source>
        <strain evidence="10">SCPM-O-B-12605 (RCAM04882)</strain>
    </source>
</reference>
<keyword evidence="10" id="KW-1185">Reference proteome</keyword>
<dbReference type="PROSITE" id="PS51296">
    <property type="entry name" value="RIESKE"/>
    <property type="match status" value="1"/>
</dbReference>
<evidence type="ECO:0000259" key="8">
    <source>
        <dbReference type="PROSITE" id="PS51296"/>
    </source>
</evidence>
<dbReference type="Gene3D" id="2.102.10.10">
    <property type="entry name" value="Rieske [2Fe-2S] iron-sulphur domain"/>
    <property type="match status" value="1"/>
</dbReference>
<evidence type="ECO:0000256" key="6">
    <source>
        <dbReference type="ARBA" id="ARBA00023157"/>
    </source>
</evidence>
<dbReference type="Pfam" id="PF00355">
    <property type="entry name" value="Rieske"/>
    <property type="match status" value="1"/>
</dbReference>
<feature type="transmembrane region" description="Helical" evidence="7">
    <location>
        <begin position="141"/>
        <end position="163"/>
    </location>
</feature>
<dbReference type="InterPro" id="IPR005805">
    <property type="entry name" value="Rieske_Fe-S_prot_C"/>
</dbReference>
<organism evidence="9 10">
    <name type="scientific">Nocardiopsis tropica</name>
    <dbReference type="NCBI Taxonomy" id="109330"/>
    <lineage>
        <taxon>Bacteria</taxon>
        <taxon>Bacillati</taxon>
        <taxon>Actinomycetota</taxon>
        <taxon>Actinomycetes</taxon>
        <taxon>Streptosporangiales</taxon>
        <taxon>Nocardiopsidaceae</taxon>
        <taxon>Nocardiopsis</taxon>
    </lineage>
</organism>
<gene>
    <name evidence="9" type="ORF">ABUK86_00550</name>
</gene>
<proteinExistence type="predicted"/>
<sequence>MRLGEGVRKIERNDGLDPAVSLFKRVAGRIPRGRARDLLNGVQLGHPAHPILVQLPIGAWMSAVLLDLLPGDNRRSAHALVNTGLLATLPAVVSGLADWSQQHERQQRVGVVHAASNAAGSLLFASSSLARARDRQGWGRVLALAGMGAVALGGSLGGHIAYYRAGGANSADHLTDLVPGGWHDLGPLDGFDEGEPVRASLGDVPVVVVRTGDAVRAVLGTCTHMGAPLADGSVVDGCLRCPWHGSEFDMDDGSVVHGPATAGLETLETSVTGGTVRVRHLPPDA</sequence>
<dbReference type="EMBL" id="JBEQNB010000001">
    <property type="protein sequence ID" value="MES0832253.1"/>
    <property type="molecule type" value="Genomic_DNA"/>
</dbReference>
<keyword evidence="4" id="KW-0408">Iron</keyword>
<evidence type="ECO:0000256" key="4">
    <source>
        <dbReference type="ARBA" id="ARBA00023004"/>
    </source>
</evidence>
<dbReference type="CDD" id="cd03467">
    <property type="entry name" value="Rieske"/>
    <property type="match status" value="1"/>
</dbReference>
<dbReference type="InterPro" id="IPR050584">
    <property type="entry name" value="Cholesterol_7-desaturase"/>
</dbReference>
<dbReference type="Proteomes" id="UP001432401">
    <property type="component" value="Unassembled WGS sequence"/>
</dbReference>
<keyword evidence="3" id="KW-0560">Oxidoreductase</keyword>
<protein>
    <submittedName>
        <fullName evidence="9">Rieske 2Fe-2S domain-containing protein</fullName>
    </submittedName>
</protein>
<dbReference type="InterPro" id="IPR036922">
    <property type="entry name" value="Rieske_2Fe-2S_sf"/>
</dbReference>
<feature type="domain" description="Rieske" evidence="8">
    <location>
        <begin position="182"/>
        <end position="278"/>
    </location>
</feature>
<name>A0ABV1ZMH9_9ACTN</name>
<evidence type="ECO:0000256" key="2">
    <source>
        <dbReference type="ARBA" id="ARBA00022723"/>
    </source>
</evidence>
<keyword evidence="5" id="KW-0411">Iron-sulfur</keyword>
<evidence type="ECO:0000313" key="9">
    <source>
        <dbReference type="EMBL" id="MES0832253.1"/>
    </source>
</evidence>
<evidence type="ECO:0000256" key="3">
    <source>
        <dbReference type="ARBA" id="ARBA00023002"/>
    </source>
</evidence>
<dbReference type="PANTHER" id="PTHR21266:SF60">
    <property type="entry name" value="3-KETOSTEROID-9-ALPHA-MONOOXYGENASE, OXYGENASE COMPONENT"/>
    <property type="match status" value="1"/>
</dbReference>
<dbReference type="InterPro" id="IPR019251">
    <property type="entry name" value="DUF2231_TM"/>
</dbReference>
<evidence type="ECO:0000256" key="1">
    <source>
        <dbReference type="ARBA" id="ARBA00022714"/>
    </source>
</evidence>
<evidence type="ECO:0000256" key="7">
    <source>
        <dbReference type="SAM" id="Phobius"/>
    </source>
</evidence>
<evidence type="ECO:0000256" key="5">
    <source>
        <dbReference type="ARBA" id="ARBA00023014"/>
    </source>
</evidence>
<keyword evidence="1" id="KW-0001">2Fe-2S</keyword>
<evidence type="ECO:0000313" key="10">
    <source>
        <dbReference type="Proteomes" id="UP001432401"/>
    </source>
</evidence>
<dbReference type="PRINTS" id="PR00162">
    <property type="entry name" value="RIESKE"/>
</dbReference>
<dbReference type="RefSeq" id="WP_344185465.1">
    <property type="nucleotide sequence ID" value="NZ_JBEQNA010000008.1"/>
</dbReference>
<dbReference type="SUPFAM" id="SSF50022">
    <property type="entry name" value="ISP domain"/>
    <property type="match status" value="1"/>
</dbReference>
<keyword evidence="6" id="KW-1015">Disulfide bond</keyword>
<keyword evidence="7" id="KW-0812">Transmembrane</keyword>
<dbReference type="InterPro" id="IPR017941">
    <property type="entry name" value="Rieske_2Fe-2S"/>
</dbReference>
<keyword evidence="7" id="KW-1133">Transmembrane helix</keyword>
<dbReference type="PANTHER" id="PTHR21266">
    <property type="entry name" value="IRON-SULFUR DOMAIN CONTAINING PROTEIN"/>
    <property type="match status" value="1"/>
</dbReference>